<dbReference type="InterPro" id="IPR010057">
    <property type="entry name" value="Transcription_activator_Rgg_C"/>
</dbReference>
<dbReference type="RefSeq" id="WP_236702279.1">
    <property type="nucleotide sequence ID" value="NZ_AZFM01000001.1"/>
</dbReference>
<dbReference type="AlphaFoldDB" id="A0A0R1UDL3"/>
<dbReference type="PATRIC" id="fig|1423763.3.peg.84"/>
<dbReference type="CDD" id="cd00093">
    <property type="entry name" value="HTH_XRE"/>
    <property type="match status" value="1"/>
</dbReference>
<dbReference type="PANTHER" id="PTHR37038">
    <property type="entry name" value="TRANSCRIPTIONAL REGULATOR-RELATED"/>
    <property type="match status" value="1"/>
</dbReference>
<accession>A0A0R1UDL3</accession>
<dbReference type="Gene3D" id="1.25.40.10">
    <property type="entry name" value="Tetratricopeptide repeat domain"/>
    <property type="match status" value="1"/>
</dbReference>
<feature type="domain" description="HTH cro/C1-type" evidence="1">
    <location>
        <begin position="9"/>
        <end position="63"/>
    </location>
</feature>
<dbReference type="STRING" id="1423763.FC46_GL000085"/>
<protein>
    <submittedName>
        <fullName evidence="2">Transcriptional regulator</fullName>
    </submittedName>
</protein>
<dbReference type="PROSITE" id="PS50943">
    <property type="entry name" value="HTH_CROC1"/>
    <property type="match status" value="1"/>
</dbReference>
<dbReference type="GO" id="GO:0003677">
    <property type="term" value="F:DNA binding"/>
    <property type="evidence" value="ECO:0007669"/>
    <property type="project" value="InterPro"/>
</dbReference>
<dbReference type="NCBIfam" id="TIGR01716">
    <property type="entry name" value="RGG_Cterm"/>
    <property type="match status" value="1"/>
</dbReference>
<dbReference type="Pfam" id="PF01381">
    <property type="entry name" value="HTH_3"/>
    <property type="match status" value="1"/>
</dbReference>
<proteinExistence type="predicted"/>
<sequence>MDNIYGKKFRELRKQQNITLQKAADGITSKSTLSLWEMGKDNLSFNQVLMLLNKINIQPIEFLENPVSPELLDITHKIDSAYIASDIDTLYKYVTEKRALFNSHPQELDYFIEYCFACTFYQDLSQNKSFTDLDKKRLTSIMSNISEWNYKTVFYFGNTLGLLTPHNINRLANSLITYSLNHKLNHKRWYDEVLAALLNSIAVLLKRDYHLAENLMNNFEKLPISDRFAFEKMHIRLYRAVIKYIKTKDDQDVKAIIYTTKILDLKTIEDGFVTFFDQIKQIYD</sequence>
<reference evidence="2 3" key="1">
    <citation type="journal article" date="2015" name="Genome Announc.">
        <title>Expanding the biotechnology potential of lactobacilli through comparative genomics of 213 strains and associated genera.</title>
        <authorList>
            <person name="Sun Z."/>
            <person name="Harris H.M."/>
            <person name="McCann A."/>
            <person name="Guo C."/>
            <person name="Argimon S."/>
            <person name="Zhang W."/>
            <person name="Yang X."/>
            <person name="Jeffery I.B."/>
            <person name="Cooney J.C."/>
            <person name="Kagawa T.F."/>
            <person name="Liu W."/>
            <person name="Song Y."/>
            <person name="Salvetti E."/>
            <person name="Wrobel A."/>
            <person name="Rasinkangas P."/>
            <person name="Parkhill J."/>
            <person name="Rea M.C."/>
            <person name="O'Sullivan O."/>
            <person name="Ritari J."/>
            <person name="Douillard F.P."/>
            <person name="Paul Ross R."/>
            <person name="Yang R."/>
            <person name="Briner A.E."/>
            <person name="Felis G.E."/>
            <person name="de Vos W.M."/>
            <person name="Barrangou R."/>
            <person name="Klaenhammer T.R."/>
            <person name="Caufield P.W."/>
            <person name="Cui Y."/>
            <person name="Zhang H."/>
            <person name="O'Toole P.W."/>
        </authorList>
    </citation>
    <scope>NUCLEOTIDE SEQUENCE [LARGE SCALE GENOMIC DNA]</scope>
    <source>
        <strain evidence="2 3">DSM 16043</strain>
    </source>
</reference>
<keyword evidence="3" id="KW-1185">Reference proteome</keyword>
<dbReference type="InterPro" id="IPR001387">
    <property type="entry name" value="Cro/C1-type_HTH"/>
</dbReference>
<dbReference type="SMART" id="SM00530">
    <property type="entry name" value="HTH_XRE"/>
    <property type="match status" value="1"/>
</dbReference>
<dbReference type="SUPFAM" id="SSF47413">
    <property type="entry name" value="lambda repressor-like DNA-binding domains"/>
    <property type="match status" value="1"/>
</dbReference>
<dbReference type="Pfam" id="PF21259">
    <property type="entry name" value="Rgg_C"/>
    <property type="match status" value="1"/>
</dbReference>
<evidence type="ECO:0000313" key="3">
    <source>
        <dbReference type="Proteomes" id="UP000051036"/>
    </source>
</evidence>
<dbReference type="InterPro" id="IPR011990">
    <property type="entry name" value="TPR-like_helical_dom_sf"/>
</dbReference>
<dbReference type="InterPro" id="IPR053163">
    <property type="entry name" value="HTH-type_regulator_Rgg"/>
</dbReference>
<name>A0A0R1UDL3_9LACO</name>
<evidence type="ECO:0000313" key="2">
    <source>
        <dbReference type="EMBL" id="KRL91536.1"/>
    </source>
</evidence>
<gene>
    <name evidence="2" type="ORF">FC46_GL000085</name>
</gene>
<organism evidence="2 3">
    <name type="scientific">Lactobacillus kalixensis DSM 16043</name>
    <dbReference type="NCBI Taxonomy" id="1423763"/>
    <lineage>
        <taxon>Bacteria</taxon>
        <taxon>Bacillati</taxon>
        <taxon>Bacillota</taxon>
        <taxon>Bacilli</taxon>
        <taxon>Lactobacillales</taxon>
        <taxon>Lactobacillaceae</taxon>
        <taxon>Lactobacillus</taxon>
    </lineage>
</organism>
<dbReference type="Proteomes" id="UP000051036">
    <property type="component" value="Unassembled WGS sequence"/>
</dbReference>
<evidence type="ECO:0000259" key="1">
    <source>
        <dbReference type="PROSITE" id="PS50943"/>
    </source>
</evidence>
<dbReference type="InterPro" id="IPR010982">
    <property type="entry name" value="Lambda_DNA-bd_dom_sf"/>
</dbReference>
<dbReference type="EMBL" id="AZFM01000001">
    <property type="protein sequence ID" value="KRL91536.1"/>
    <property type="molecule type" value="Genomic_DNA"/>
</dbReference>
<comment type="caution">
    <text evidence="2">The sequence shown here is derived from an EMBL/GenBank/DDBJ whole genome shotgun (WGS) entry which is preliminary data.</text>
</comment>